<accession>E9DT58</accession>
<sequence length="163" mass="18671">MDTPQPSEHQWRCQPPGTRTVTFDCKDAPARAKAEDRMRKQNYVDCTKGKRGSEVCDSYEKNPPSELMKSIYPPDEEEGKDDKGPTNPLFCHFYCCIYGGNDEEKEDGGGAEDCERIDYRKYVKGYWNATHVEHEKDNKGDKDHKDHKGNDDDDEDDDGIELA</sequence>
<gene>
    <name evidence="2" type="ORF">MAC_00940</name>
</gene>
<dbReference type="InParanoid" id="E9DT58"/>
<feature type="compositionally biased region" description="Acidic residues" evidence="1">
    <location>
        <begin position="151"/>
        <end position="163"/>
    </location>
</feature>
<dbReference type="HOGENOM" id="CLU_1627469_0_0_1"/>
<feature type="region of interest" description="Disordered" evidence="1">
    <location>
        <begin position="49"/>
        <end position="84"/>
    </location>
</feature>
<evidence type="ECO:0000256" key="1">
    <source>
        <dbReference type="SAM" id="MobiDB-lite"/>
    </source>
</evidence>
<evidence type="ECO:0000313" key="3">
    <source>
        <dbReference type="Proteomes" id="UP000002499"/>
    </source>
</evidence>
<feature type="compositionally biased region" description="Basic and acidic residues" evidence="1">
    <location>
        <begin position="49"/>
        <end position="60"/>
    </location>
</feature>
<reference evidence="2 3" key="1">
    <citation type="journal article" date="2011" name="PLoS Genet.">
        <title>Genome sequencing and comparative transcriptomics of the model entomopathogenic fungi Metarhizium anisopliae and M. acridum.</title>
        <authorList>
            <person name="Gao Q."/>
            <person name="Jin K."/>
            <person name="Ying S.H."/>
            <person name="Zhang Y."/>
            <person name="Xiao G."/>
            <person name="Shang Y."/>
            <person name="Duan Z."/>
            <person name="Hu X."/>
            <person name="Xie X.Q."/>
            <person name="Zhou G."/>
            <person name="Peng G."/>
            <person name="Luo Z."/>
            <person name="Huang W."/>
            <person name="Wang B."/>
            <person name="Fang W."/>
            <person name="Wang S."/>
            <person name="Zhong Y."/>
            <person name="Ma L.J."/>
            <person name="St Leger R.J."/>
            <person name="Zhao G.P."/>
            <person name="Pei Y."/>
            <person name="Feng M.G."/>
            <person name="Xia Y."/>
            <person name="Wang C."/>
        </authorList>
    </citation>
    <scope>NUCLEOTIDE SEQUENCE [LARGE SCALE GENOMIC DNA]</scope>
    <source>
        <strain evidence="2 3">CQMa 102</strain>
    </source>
</reference>
<dbReference type="KEGG" id="maw:19245251"/>
<keyword evidence="3" id="KW-1185">Reference proteome</keyword>
<dbReference type="RefSeq" id="XP_007807280.1">
    <property type="nucleotide sequence ID" value="XM_007809089.1"/>
</dbReference>
<dbReference type="AlphaFoldDB" id="E9DT58"/>
<feature type="compositionally biased region" description="Basic and acidic residues" evidence="1">
    <location>
        <begin position="131"/>
        <end position="150"/>
    </location>
</feature>
<dbReference type="EMBL" id="GL698472">
    <property type="protein sequence ID" value="EFY93157.1"/>
    <property type="molecule type" value="Genomic_DNA"/>
</dbReference>
<organism evidence="3">
    <name type="scientific">Metarhizium acridum (strain CQMa 102)</name>
    <dbReference type="NCBI Taxonomy" id="655827"/>
    <lineage>
        <taxon>Eukaryota</taxon>
        <taxon>Fungi</taxon>
        <taxon>Dikarya</taxon>
        <taxon>Ascomycota</taxon>
        <taxon>Pezizomycotina</taxon>
        <taxon>Sordariomycetes</taxon>
        <taxon>Hypocreomycetidae</taxon>
        <taxon>Hypocreales</taxon>
        <taxon>Clavicipitaceae</taxon>
        <taxon>Metarhizium</taxon>
    </lineage>
</organism>
<name>E9DT58_METAQ</name>
<evidence type="ECO:0000313" key="2">
    <source>
        <dbReference type="EMBL" id="EFY93157.1"/>
    </source>
</evidence>
<protein>
    <submittedName>
        <fullName evidence="2">Uncharacterized protein</fullName>
    </submittedName>
</protein>
<proteinExistence type="predicted"/>
<dbReference type="GeneID" id="19245251"/>
<dbReference type="Proteomes" id="UP000002499">
    <property type="component" value="Unassembled WGS sequence"/>
</dbReference>
<feature type="region of interest" description="Disordered" evidence="1">
    <location>
        <begin position="131"/>
        <end position="163"/>
    </location>
</feature>